<evidence type="ECO:0000256" key="1">
    <source>
        <dbReference type="SAM" id="MobiDB-lite"/>
    </source>
</evidence>
<accession>A0ABS7C300</accession>
<reference evidence="3 4" key="1">
    <citation type="submission" date="2021-07" db="EMBL/GenBank/DDBJ databases">
        <title>Paenibacillus radiodurans sp. nov., isolated from the southeastern edge of Tengger Desert.</title>
        <authorList>
            <person name="Zhang G."/>
        </authorList>
    </citation>
    <scope>NUCLEOTIDE SEQUENCE [LARGE SCALE GENOMIC DNA]</scope>
    <source>
        <strain evidence="3 4">CCM 7311</strain>
    </source>
</reference>
<keyword evidence="4" id="KW-1185">Reference proteome</keyword>
<evidence type="ECO:0000256" key="2">
    <source>
        <dbReference type="SAM" id="SignalP"/>
    </source>
</evidence>
<feature type="chain" id="PRO_5045757864" description="Sporulation protein" evidence="2">
    <location>
        <begin position="25"/>
        <end position="133"/>
    </location>
</feature>
<feature type="compositionally biased region" description="Polar residues" evidence="1">
    <location>
        <begin position="49"/>
        <end position="65"/>
    </location>
</feature>
<feature type="region of interest" description="Disordered" evidence="1">
    <location>
        <begin position="45"/>
        <end position="67"/>
    </location>
</feature>
<dbReference type="RefSeq" id="WP_210046147.1">
    <property type="nucleotide sequence ID" value="NZ_JBHLVU010000033.1"/>
</dbReference>
<feature type="signal peptide" evidence="2">
    <location>
        <begin position="1"/>
        <end position="24"/>
    </location>
</feature>
<dbReference type="PROSITE" id="PS51257">
    <property type="entry name" value="PROKAR_LIPOPROTEIN"/>
    <property type="match status" value="1"/>
</dbReference>
<comment type="caution">
    <text evidence="3">The sequence shown here is derived from an EMBL/GenBank/DDBJ whole genome shotgun (WGS) entry which is preliminary data.</text>
</comment>
<evidence type="ECO:0008006" key="5">
    <source>
        <dbReference type="Google" id="ProtNLM"/>
    </source>
</evidence>
<protein>
    <recommendedName>
        <fullName evidence="5">Sporulation protein</fullName>
    </recommendedName>
</protein>
<dbReference type="Pfam" id="PF09580">
    <property type="entry name" value="Spore_YhcN_YlaJ"/>
    <property type="match status" value="1"/>
</dbReference>
<keyword evidence="2" id="KW-0732">Signal</keyword>
<proteinExistence type="predicted"/>
<organism evidence="3 4">
    <name type="scientific">Paenibacillus sepulcri</name>
    <dbReference type="NCBI Taxonomy" id="359917"/>
    <lineage>
        <taxon>Bacteria</taxon>
        <taxon>Bacillati</taxon>
        <taxon>Bacillota</taxon>
        <taxon>Bacilli</taxon>
        <taxon>Bacillales</taxon>
        <taxon>Paenibacillaceae</taxon>
        <taxon>Paenibacillus</taxon>
    </lineage>
</organism>
<gene>
    <name evidence="3" type="ORF">K0U00_14640</name>
</gene>
<dbReference type="EMBL" id="JAHZIK010000331">
    <property type="protein sequence ID" value="MBW7455260.1"/>
    <property type="molecule type" value="Genomic_DNA"/>
</dbReference>
<sequence length="133" mass="14381">MKFSRKSTVLAAGLALLLVLAALAGCGVKKDGSNNMNTRSYGHDGYMGLSNSNPHLPNRNGNDLNYGSDGDFAERKLKEIPGVADYNIMIQGPKLKVSVKAAPNVDEAQLKEKVLSTLQKNMPRYKVSVTSKK</sequence>
<dbReference type="InterPro" id="IPR019076">
    <property type="entry name" value="Spore_lipoprot_YhcN/YlaJ-like"/>
</dbReference>
<dbReference type="Proteomes" id="UP001519887">
    <property type="component" value="Unassembled WGS sequence"/>
</dbReference>
<evidence type="ECO:0000313" key="4">
    <source>
        <dbReference type="Proteomes" id="UP001519887"/>
    </source>
</evidence>
<name>A0ABS7C300_9BACL</name>
<evidence type="ECO:0000313" key="3">
    <source>
        <dbReference type="EMBL" id="MBW7455260.1"/>
    </source>
</evidence>